<dbReference type="GO" id="GO:0048791">
    <property type="term" value="P:calcium ion-regulated exocytosis of neurotransmitter"/>
    <property type="evidence" value="ECO:0007669"/>
    <property type="project" value="TreeGrafter"/>
</dbReference>
<dbReference type="GO" id="GO:0001786">
    <property type="term" value="F:phosphatidylserine binding"/>
    <property type="evidence" value="ECO:0007669"/>
    <property type="project" value="TreeGrafter"/>
</dbReference>
<keyword evidence="1" id="KW-0677">Repeat</keyword>
<dbReference type="InterPro" id="IPR000008">
    <property type="entry name" value="C2_dom"/>
</dbReference>
<evidence type="ECO:0000313" key="6">
    <source>
        <dbReference type="WBParaSite" id="TCONS_00011233.p1"/>
    </source>
</evidence>
<feature type="domain" description="C2" evidence="3">
    <location>
        <begin position="474"/>
        <end position="597"/>
    </location>
</feature>
<dbReference type="PANTHER" id="PTHR10024:SF360">
    <property type="entry name" value="C2 DOMAIN-CONTAINING PROTEIN"/>
    <property type="match status" value="1"/>
</dbReference>
<evidence type="ECO:0000259" key="3">
    <source>
        <dbReference type="PROSITE" id="PS50004"/>
    </source>
</evidence>
<accession>A0A0K0EBV1</accession>
<dbReference type="InterPro" id="IPR035892">
    <property type="entry name" value="C2_domain_sf"/>
</dbReference>
<dbReference type="Gene3D" id="2.60.40.150">
    <property type="entry name" value="C2 domain"/>
    <property type="match status" value="2"/>
</dbReference>
<keyword evidence="2" id="KW-0472">Membrane</keyword>
<dbReference type="PRINTS" id="PR00360">
    <property type="entry name" value="C2DOMAIN"/>
</dbReference>
<dbReference type="WBParaSite" id="SSTP_0000697100.1">
    <property type="protein sequence ID" value="SSTP_0000697100.1"/>
    <property type="gene ID" value="SSTP_0000697100"/>
</dbReference>
<evidence type="ECO:0000256" key="2">
    <source>
        <dbReference type="SAM" id="Phobius"/>
    </source>
</evidence>
<proteinExistence type="predicted"/>
<evidence type="ECO:0000313" key="4">
    <source>
        <dbReference type="Proteomes" id="UP000035681"/>
    </source>
</evidence>
<dbReference type="PANTHER" id="PTHR10024">
    <property type="entry name" value="SYNAPTOTAGMIN"/>
    <property type="match status" value="1"/>
</dbReference>
<dbReference type="GO" id="GO:0005886">
    <property type="term" value="C:plasma membrane"/>
    <property type="evidence" value="ECO:0007669"/>
    <property type="project" value="TreeGrafter"/>
</dbReference>
<dbReference type="SUPFAM" id="SSF49562">
    <property type="entry name" value="C2 domain (Calcium/lipid-binding domain, CaLB)"/>
    <property type="match status" value="2"/>
</dbReference>
<organism evidence="5">
    <name type="scientific">Strongyloides stercoralis</name>
    <name type="common">Threadworm</name>
    <dbReference type="NCBI Taxonomy" id="6248"/>
    <lineage>
        <taxon>Eukaryota</taxon>
        <taxon>Metazoa</taxon>
        <taxon>Ecdysozoa</taxon>
        <taxon>Nematoda</taxon>
        <taxon>Chromadorea</taxon>
        <taxon>Rhabditida</taxon>
        <taxon>Tylenchina</taxon>
        <taxon>Panagrolaimomorpha</taxon>
        <taxon>Strongyloidoidea</taxon>
        <taxon>Strongyloididae</taxon>
        <taxon>Strongyloides</taxon>
    </lineage>
</organism>
<dbReference type="STRING" id="6248.A0A0K0EBV1"/>
<feature type="transmembrane region" description="Helical" evidence="2">
    <location>
        <begin position="48"/>
        <end position="72"/>
    </location>
</feature>
<dbReference type="GO" id="GO:0030424">
    <property type="term" value="C:axon"/>
    <property type="evidence" value="ECO:0007669"/>
    <property type="project" value="TreeGrafter"/>
</dbReference>
<dbReference type="FunFam" id="2.60.40.150:FF:000209">
    <property type="entry name" value="Synaptotagmin 4"/>
    <property type="match status" value="1"/>
</dbReference>
<evidence type="ECO:0000313" key="5">
    <source>
        <dbReference type="WBParaSite" id="SSTP_0000697100.1"/>
    </source>
</evidence>
<dbReference type="PRINTS" id="PR00399">
    <property type="entry name" value="SYNAPTOTAGMN"/>
</dbReference>
<dbReference type="GO" id="GO:0030672">
    <property type="term" value="C:synaptic vesicle membrane"/>
    <property type="evidence" value="ECO:0007669"/>
    <property type="project" value="TreeGrafter"/>
</dbReference>
<feature type="domain" description="C2" evidence="3">
    <location>
        <begin position="344"/>
        <end position="464"/>
    </location>
</feature>
<sequence>MVSFYNFISSARSHLLQDTNGKSNETSKLIFSKSNLFKNSNEITSSNIYVYTLIFGIIFVVLMLFCIILCAIKWLPSCLIRIIGPRTERVVSTVGKSFHVKGSIFTNSKTKQKFFKRNNCKEDKKKCYKKSIEDGTVSEEEIFIPINNDEKKIPEIRINSCDDALKCSSKRRDSKQKSIKYKKNSNEYSRTKIVRDLFMMTSHNEIMPPWMEHRMTTDQCVVAAAAAFLGGQNGNVSSKPLSNTKMNPLGVSLIRTSSDKTQSSFGSSFWHKITHRDKPSSVVTNNGIVDIHRSNTITEISESPGSVVFFDNGLDEKKNKEMEYEERSVFNYQVPAEKINNDCLRGNLTFLLRYDFIHRVLMVHVMRANGLLIGDRTILDPYIKMYLLPERRHHCKTRIIKKCVDPEYNEMFSFDVQYNNLSSRMLQFTVYSFDRFTRHGLIGNVIMRDLFEKSDLYSWTEYTLPIVGSQEKNDFGDLLLYITYSISDQKLFVTVAKAYNLRPMDITGASDPYVKIDQIYHGKRIKQKKSSIKRANLNPVYNENLEFDLPLHEVRDTNLLIQVMDWDRIGKDDLLGCCILGKDSPTKEGFNQWSDCFSFLDATRFKSFNTNIASGNIVINDGSIATNGLIPPTNTSGPNLSASLNTNGYFSTKSIGTWHSLLDDIPENYKDIPKAKKNSFK</sequence>
<dbReference type="GO" id="GO:0005509">
    <property type="term" value="F:calcium ion binding"/>
    <property type="evidence" value="ECO:0007669"/>
    <property type="project" value="TreeGrafter"/>
</dbReference>
<dbReference type="AlphaFoldDB" id="A0A0K0EBV1"/>
<keyword evidence="4" id="KW-1185">Reference proteome</keyword>
<keyword evidence="2" id="KW-0812">Transmembrane</keyword>
<dbReference type="Proteomes" id="UP000035681">
    <property type="component" value="Unplaced"/>
</dbReference>
<dbReference type="GO" id="GO:0000149">
    <property type="term" value="F:SNARE binding"/>
    <property type="evidence" value="ECO:0007669"/>
    <property type="project" value="TreeGrafter"/>
</dbReference>
<dbReference type="GO" id="GO:0005544">
    <property type="term" value="F:calcium-dependent phospholipid binding"/>
    <property type="evidence" value="ECO:0007669"/>
    <property type="project" value="TreeGrafter"/>
</dbReference>
<dbReference type="WBParaSite" id="TCONS_00011233.p1">
    <property type="protein sequence ID" value="TCONS_00011233.p1"/>
    <property type="gene ID" value="XLOC_005453"/>
</dbReference>
<name>A0A0K0EBV1_STRER</name>
<evidence type="ECO:0000256" key="1">
    <source>
        <dbReference type="ARBA" id="ARBA00022737"/>
    </source>
</evidence>
<dbReference type="GO" id="GO:0031045">
    <property type="term" value="C:dense core granule"/>
    <property type="evidence" value="ECO:0007669"/>
    <property type="project" value="TreeGrafter"/>
</dbReference>
<dbReference type="PROSITE" id="PS50004">
    <property type="entry name" value="C2"/>
    <property type="match status" value="2"/>
</dbReference>
<keyword evidence="2" id="KW-1133">Transmembrane helix</keyword>
<dbReference type="FunFam" id="2.60.40.150:FF:000222">
    <property type="entry name" value="SyNapTotagmin"/>
    <property type="match status" value="1"/>
</dbReference>
<reference evidence="5" key="1">
    <citation type="submission" date="2015-08" db="UniProtKB">
        <authorList>
            <consortium name="WormBaseParasite"/>
        </authorList>
    </citation>
    <scope>IDENTIFICATION</scope>
</reference>
<protein>
    <submittedName>
        <fullName evidence="5 6">C2 domain-containing protein</fullName>
    </submittedName>
</protein>
<dbReference type="SMART" id="SM00239">
    <property type="entry name" value="C2"/>
    <property type="match status" value="2"/>
</dbReference>
<dbReference type="GO" id="GO:0048488">
    <property type="term" value="P:synaptic vesicle endocytosis"/>
    <property type="evidence" value="ECO:0007669"/>
    <property type="project" value="TreeGrafter"/>
</dbReference>
<dbReference type="Pfam" id="PF00168">
    <property type="entry name" value="C2"/>
    <property type="match status" value="2"/>
</dbReference>
<dbReference type="InterPro" id="IPR001565">
    <property type="entry name" value="Synaptotagmin"/>
</dbReference>
<dbReference type="GO" id="GO:0030276">
    <property type="term" value="F:clathrin binding"/>
    <property type="evidence" value="ECO:0007669"/>
    <property type="project" value="TreeGrafter"/>
</dbReference>